<evidence type="ECO:0000313" key="2">
    <source>
        <dbReference type="Proteomes" id="UP000285146"/>
    </source>
</evidence>
<evidence type="ECO:0000313" key="1">
    <source>
        <dbReference type="EMBL" id="ROW13117.1"/>
    </source>
</evidence>
<reference evidence="1 2" key="1">
    <citation type="submission" date="2015-09" db="EMBL/GenBank/DDBJ databases">
        <title>Host preference determinants of Valsa canker pathogens revealed by comparative genomics.</title>
        <authorList>
            <person name="Yin Z."/>
            <person name="Huang L."/>
        </authorList>
    </citation>
    <scope>NUCLEOTIDE SEQUENCE [LARGE SCALE GENOMIC DNA]</scope>
    <source>
        <strain evidence="1 2">SXYLt</strain>
    </source>
</reference>
<protein>
    <submittedName>
        <fullName evidence="1">Uncharacterized protein</fullName>
    </submittedName>
</protein>
<proteinExistence type="predicted"/>
<accession>A0A423XB70</accession>
<dbReference type="AlphaFoldDB" id="A0A423XB70"/>
<sequence length="176" mass="19166">MEGAQTTGLPPLPRLQSAQVESVLKSGFKWKTLGVRTQQRWFAARGNLCTAWRHSSLELYSTPQISQASVHEPQVGHLTQRSVDGFRAGCWAVTASPCLTTTSVVPSSKGFTSVSLNIKFAVLPERGMSDLEAHEIEASSYVIRDAISLAVGSDMTEVLSVEDECCKVRAQTEPQK</sequence>
<keyword evidence="2" id="KW-1185">Reference proteome</keyword>
<gene>
    <name evidence="1" type="ORF">VPNG_05995</name>
</gene>
<dbReference type="InParanoid" id="A0A423XB70"/>
<name>A0A423XB70_9PEZI</name>
<dbReference type="Proteomes" id="UP000285146">
    <property type="component" value="Unassembled WGS sequence"/>
</dbReference>
<comment type="caution">
    <text evidence="1">The sequence shown here is derived from an EMBL/GenBank/DDBJ whole genome shotgun (WGS) entry which is preliminary data.</text>
</comment>
<dbReference type="EMBL" id="LKEB01000022">
    <property type="protein sequence ID" value="ROW13117.1"/>
    <property type="molecule type" value="Genomic_DNA"/>
</dbReference>
<organism evidence="1 2">
    <name type="scientific">Cytospora leucostoma</name>
    <dbReference type="NCBI Taxonomy" id="1230097"/>
    <lineage>
        <taxon>Eukaryota</taxon>
        <taxon>Fungi</taxon>
        <taxon>Dikarya</taxon>
        <taxon>Ascomycota</taxon>
        <taxon>Pezizomycotina</taxon>
        <taxon>Sordariomycetes</taxon>
        <taxon>Sordariomycetidae</taxon>
        <taxon>Diaporthales</taxon>
        <taxon>Cytosporaceae</taxon>
        <taxon>Cytospora</taxon>
    </lineage>
</organism>